<evidence type="ECO:0000256" key="7">
    <source>
        <dbReference type="ARBA" id="ARBA00023170"/>
    </source>
</evidence>
<gene>
    <name evidence="13" type="ORF">GSLYS_00011887001</name>
</gene>
<dbReference type="PROSITE" id="PS50262">
    <property type="entry name" value="G_PROTEIN_RECEP_F1_2"/>
    <property type="match status" value="1"/>
</dbReference>
<evidence type="ECO:0000259" key="12">
    <source>
        <dbReference type="PROSITE" id="PS50262"/>
    </source>
</evidence>
<comment type="caution">
    <text evidence="13">The sequence shown here is derived from an EMBL/GenBank/DDBJ whole genome shotgun (WGS) entry which is preliminary data.</text>
</comment>
<evidence type="ECO:0000256" key="9">
    <source>
        <dbReference type="RuleBase" id="RU000688"/>
    </source>
</evidence>
<comment type="subcellular location">
    <subcellularLocation>
        <location evidence="1">Cell membrane</location>
        <topology evidence="1">Multi-pass membrane protein</topology>
    </subcellularLocation>
</comment>
<dbReference type="CDD" id="cd15049">
    <property type="entry name" value="7tmA_mAChR"/>
    <property type="match status" value="1"/>
</dbReference>
<keyword evidence="5 9" id="KW-0297">G-protein coupled receptor</keyword>
<evidence type="ECO:0000256" key="6">
    <source>
        <dbReference type="ARBA" id="ARBA00023136"/>
    </source>
</evidence>
<proteinExistence type="inferred from homology"/>
<dbReference type="PANTHER" id="PTHR24247:SF265">
    <property type="entry name" value="MUSCARINIC ACETYLCHOLINE RECEPTOR DM1"/>
    <property type="match status" value="1"/>
</dbReference>
<evidence type="ECO:0000256" key="5">
    <source>
        <dbReference type="ARBA" id="ARBA00023040"/>
    </source>
</evidence>
<keyword evidence="14" id="KW-1185">Reference proteome</keyword>
<evidence type="ECO:0000256" key="4">
    <source>
        <dbReference type="ARBA" id="ARBA00022989"/>
    </source>
</evidence>
<dbReference type="PRINTS" id="PR00237">
    <property type="entry name" value="GPCRRHODOPSN"/>
</dbReference>
<dbReference type="GO" id="GO:0045202">
    <property type="term" value="C:synapse"/>
    <property type="evidence" value="ECO:0007669"/>
    <property type="project" value="TreeGrafter"/>
</dbReference>
<evidence type="ECO:0000256" key="8">
    <source>
        <dbReference type="ARBA" id="ARBA00023224"/>
    </source>
</evidence>
<dbReference type="InterPro" id="IPR017452">
    <property type="entry name" value="GPCR_Rhodpsn_7TM"/>
</dbReference>
<dbReference type="InterPro" id="IPR000995">
    <property type="entry name" value="Musac_Ach_rcpt"/>
</dbReference>
<accession>A0AAV2HW98</accession>
<evidence type="ECO:0000256" key="3">
    <source>
        <dbReference type="ARBA" id="ARBA00022692"/>
    </source>
</evidence>
<sequence>NLTTSFHEYRSTLSLNESVSFEDYFHATFPLSNTTLPAVRGFNITSPVPSPSVQGLTDSILTATDGAWTVSPGQNSYNSAISGNVTDEILGVDRTTAEIVVISIVVGLLAILTAGGNMLVIVAFKLDKNLQTVSNYFLLSLAVADLTIGIVSMPLYTVYLLMGYWPLKALMCDIWLSLDYTMSNASVANLIIISFDRYLSVTRPLTYRAKRTPRRAATMIGCAWVISSLIWTPWIFAWPYIEGKRTVPSNDCYIQFLKTNHYITVITAMFAFYIPVIIMSVLYFRIYMETQKRQKDLPKLQGMHNTSERGNNLVNQNCNDLSETPTVKSKLLGCLKIDRDSDYLEDSSSSEPPGSPPTSNAHSNSTLPALCTPRSNGEKARSKVQSRRQERRQDQKAAKTLTAILLAFIVTWTPYNIFAVVQVFCGGCINGTLYAIGKMASS</sequence>
<feature type="domain" description="G-protein coupled receptors family 1 profile" evidence="12">
    <location>
        <begin position="116"/>
        <end position="442"/>
    </location>
</feature>
<dbReference type="SUPFAM" id="SSF81321">
    <property type="entry name" value="Family A G protein-coupled receptor-like"/>
    <property type="match status" value="1"/>
</dbReference>
<protein>
    <recommendedName>
        <fullName evidence="12">G-protein coupled receptors family 1 profile domain-containing protein</fullName>
    </recommendedName>
</protein>
<dbReference type="GO" id="GO:0007187">
    <property type="term" value="P:G protein-coupled receptor signaling pathway, coupled to cyclic nucleotide second messenger"/>
    <property type="evidence" value="ECO:0007669"/>
    <property type="project" value="TreeGrafter"/>
</dbReference>
<evidence type="ECO:0000313" key="14">
    <source>
        <dbReference type="Proteomes" id="UP001497497"/>
    </source>
</evidence>
<dbReference type="AlphaFoldDB" id="A0AAV2HW98"/>
<dbReference type="InterPro" id="IPR000276">
    <property type="entry name" value="GPCR_Rhodpsn"/>
</dbReference>
<feature type="non-terminal residue" evidence="13">
    <location>
        <position position="1"/>
    </location>
</feature>
<name>A0AAV2HW98_LYMST</name>
<dbReference type="PRINTS" id="PR00243">
    <property type="entry name" value="MUSCARINICR"/>
</dbReference>
<dbReference type="Proteomes" id="UP001497497">
    <property type="component" value="Unassembled WGS sequence"/>
</dbReference>
<dbReference type="PANTHER" id="PTHR24247">
    <property type="entry name" value="5-HYDROXYTRYPTAMINE RECEPTOR"/>
    <property type="match status" value="1"/>
</dbReference>
<feature type="transmembrane region" description="Helical" evidence="11">
    <location>
        <begin position="397"/>
        <end position="413"/>
    </location>
</feature>
<feature type="transmembrane region" description="Helical" evidence="11">
    <location>
        <begin position="216"/>
        <end position="241"/>
    </location>
</feature>
<feature type="region of interest" description="Disordered" evidence="10">
    <location>
        <begin position="343"/>
        <end position="396"/>
    </location>
</feature>
<dbReference type="GO" id="GO:0007197">
    <property type="term" value="P:adenylate cyclase-inhibiting G protein-coupled acetylcholine receptor signaling pathway"/>
    <property type="evidence" value="ECO:0007669"/>
    <property type="project" value="TreeGrafter"/>
</dbReference>
<comment type="similarity">
    <text evidence="9">Belongs to the G-protein coupled receptor 1 family.</text>
</comment>
<keyword evidence="6 11" id="KW-0472">Membrane</keyword>
<evidence type="ECO:0000313" key="13">
    <source>
        <dbReference type="EMBL" id="CAL1538066.1"/>
    </source>
</evidence>
<keyword evidence="3 9" id="KW-0812">Transmembrane</keyword>
<dbReference type="GO" id="GO:0016907">
    <property type="term" value="F:G protein-coupled acetylcholine receptor activity"/>
    <property type="evidence" value="ECO:0007669"/>
    <property type="project" value="InterPro"/>
</dbReference>
<feature type="transmembrane region" description="Helical" evidence="11">
    <location>
        <begin position="136"/>
        <end position="162"/>
    </location>
</feature>
<dbReference type="PROSITE" id="PS00237">
    <property type="entry name" value="G_PROTEIN_RECEP_F1_1"/>
    <property type="match status" value="1"/>
</dbReference>
<keyword evidence="8 9" id="KW-0807">Transducer</keyword>
<keyword evidence="4 11" id="KW-1133">Transmembrane helix</keyword>
<evidence type="ECO:0000256" key="2">
    <source>
        <dbReference type="ARBA" id="ARBA00022475"/>
    </source>
</evidence>
<feature type="transmembrane region" description="Helical" evidence="11">
    <location>
        <begin position="99"/>
        <end position="124"/>
    </location>
</feature>
<dbReference type="EMBL" id="CAXITT010000283">
    <property type="protein sequence ID" value="CAL1538066.1"/>
    <property type="molecule type" value="Genomic_DNA"/>
</dbReference>
<dbReference type="GO" id="GO:0005886">
    <property type="term" value="C:plasma membrane"/>
    <property type="evidence" value="ECO:0007669"/>
    <property type="project" value="UniProtKB-SubCell"/>
</dbReference>
<feature type="compositionally biased region" description="Basic and acidic residues" evidence="10">
    <location>
        <begin position="376"/>
        <end position="396"/>
    </location>
</feature>
<keyword evidence="7 9" id="KW-0675">Receptor</keyword>
<feature type="transmembrane region" description="Helical" evidence="11">
    <location>
        <begin position="261"/>
        <end position="284"/>
    </location>
</feature>
<evidence type="ECO:0000256" key="1">
    <source>
        <dbReference type="ARBA" id="ARBA00004651"/>
    </source>
</evidence>
<organism evidence="13 14">
    <name type="scientific">Lymnaea stagnalis</name>
    <name type="common">Great pond snail</name>
    <name type="synonym">Helix stagnalis</name>
    <dbReference type="NCBI Taxonomy" id="6523"/>
    <lineage>
        <taxon>Eukaryota</taxon>
        <taxon>Metazoa</taxon>
        <taxon>Spiralia</taxon>
        <taxon>Lophotrochozoa</taxon>
        <taxon>Mollusca</taxon>
        <taxon>Gastropoda</taxon>
        <taxon>Heterobranchia</taxon>
        <taxon>Euthyneura</taxon>
        <taxon>Panpulmonata</taxon>
        <taxon>Hygrophila</taxon>
        <taxon>Lymnaeoidea</taxon>
        <taxon>Lymnaeidae</taxon>
        <taxon>Lymnaea</taxon>
    </lineage>
</organism>
<dbReference type="Pfam" id="PF00001">
    <property type="entry name" value="7tm_1"/>
    <property type="match status" value="1"/>
</dbReference>
<dbReference type="Gene3D" id="1.20.1070.10">
    <property type="entry name" value="Rhodopsin 7-helix transmembrane proteins"/>
    <property type="match status" value="1"/>
</dbReference>
<dbReference type="GO" id="GO:0030425">
    <property type="term" value="C:dendrite"/>
    <property type="evidence" value="ECO:0007669"/>
    <property type="project" value="TreeGrafter"/>
</dbReference>
<dbReference type="GO" id="GO:0004993">
    <property type="term" value="F:G protein-coupled serotonin receptor activity"/>
    <property type="evidence" value="ECO:0007669"/>
    <property type="project" value="TreeGrafter"/>
</dbReference>
<evidence type="ECO:0000256" key="11">
    <source>
        <dbReference type="SAM" id="Phobius"/>
    </source>
</evidence>
<reference evidence="13 14" key="1">
    <citation type="submission" date="2024-04" db="EMBL/GenBank/DDBJ databases">
        <authorList>
            <consortium name="Genoscope - CEA"/>
            <person name="William W."/>
        </authorList>
    </citation>
    <scope>NUCLEOTIDE SEQUENCE [LARGE SCALE GENOMIC DNA]</scope>
</reference>
<evidence type="ECO:0000256" key="10">
    <source>
        <dbReference type="SAM" id="MobiDB-lite"/>
    </source>
</evidence>
<keyword evidence="2" id="KW-1003">Cell membrane</keyword>